<gene>
    <name evidence="9" type="ORF">HHL22_04310</name>
</gene>
<dbReference type="CDD" id="cd03392">
    <property type="entry name" value="PAP2_like_2"/>
    <property type="match status" value="1"/>
</dbReference>
<dbReference type="GO" id="GO:0005886">
    <property type="term" value="C:plasma membrane"/>
    <property type="evidence" value="ECO:0007669"/>
    <property type="project" value="UniProtKB-SubCell"/>
</dbReference>
<dbReference type="Pfam" id="PF01569">
    <property type="entry name" value="PAP2"/>
    <property type="match status" value="1"/>
</dbReference>
<evidence type="ECO:0000256" key="7">
    <source>
        <dbReference type="SAM" id="Phobius"/>
    </source>
</evidence>
<dbReference type="RefSeq" id="WP_169529721.1">
    <property type="nucleotide sequence ID" value="NZ_JABBGH010000001.1"/>
</dbReference>
<evidence type="ECO:0000256" key="5">
    <source>
        <dbReference type="ARBA" id="ARBA00022989"/>
    </source>
</evidence>
<comment type="caution">
    <text evidence="9">The sequence shown here is derived from an EMBL/GenBank/DDBJ whole genome shotgun (WGS) entry which is preliminary data.</text>
</comment>
<dbReference type="SUPFAM" id="SSF48317">
    <property type="entry name" value="Acid phosphatase/Vanadium-dependent haloperoxidase"/>
    <property type="match status" value="1"/>
</dbReference>
<feature type="transmembrane region" description="Helical" evidence="7">
    <location>
        <begin position="108"/>
        <end position="129"/>
    </location>
</feature>
<dbReference type="Gene3D" id="1.20.144.10">
    <property type="entry name" value="Phosphatidic acid phosphatase type 2/haloperoxidase"/>
    <property type="match status" value="1"/>
</dbReference>
<dbReference type="PANTHER" id="PTHR14969:SF62">
    <property type="entry name" value="DECAPRENYLPHOSPHORYL-5-PHOSPHORIBOSE PHOSPHATASE RV3807C-RELATED"/>
    <property type="match status" value="1"/>
</dbReference>
<evidence type="ECO:0000256" key="6">
    <source>
        <dbReference type="ARBA" id="ARBA00023136"/>
    </source>
</evidence>
<feature type="transmembrane region" description="Helical" evidence="7">
    <location>
        <begin position="179"/>
        <end position="199"/>
    </location>
</feature>
<dbReference type="AlphaFoldDB" id="A0A7Y0FL32"/>
<evidence type="ECO:0000256" key="4">
    <source>
        <dbReference type="ARBA" id="ARBA00022801"/>
    </source>
</evidence>
<dbReference type="EMBL" id="JABBGH010000001">
    <property type="protein sequence ID" value="NML64422.1"/>
    <property type="molecule type" value="Genomic_DNA"/>
</dbReference>
<dbReference type="InterPro" id="IPR036938">
    <property type="entry name" value="PAP2/HPO_sf"/>
</dbReference>
<dbReference type="GO" id="GO:0016787">
    <property type="term" value="F:hydrolase activity"/>
    <property type="evidence" value="ECO:0007669"/>
    <property type="project" value="UniProtKB-KW"/>
</dbReference>
<feature type="domain" description="Phosphatidic acid phosphatase type 2/haloperoxidase" evidence="8">
    <location>
        <begin position="107"/>
        <end position="222"/>
    </location>
</feature>
<sequence length="246" mass="27796">MSFPPLPILLRLARRHRLLGLLLTVIVGSWGLFLEVAHELREDRRQPDHGFPFDRPILNYLHQHEGGTRCALADQLSALPRAQRRQGVYALAALGAWQLLRRRRYRELLFAVGAVGGTVAFNLLAKYHFERLRPDFYHQICRETVQQLPDPSFPSGHTMASVALASTVGILCWATRWRWVAWGAGSLFALGVSWSRLYLAAHYPSDVLAGWFATGAWVGTLYLASSRYLTELGRLLQRVRGAGPRE</sequence>
<feature type="transmembrane region" description="Helical" evidence="7">
    <location>
        <begin position="156"/>
        <end position="174"/>
    </location>
</feature>
<name>A0A7Y0FL32_9BACT</name>
<keyword evidence="2" id="KW-1003">Cell membrane</keyword>
<dbReference type="InterPro" id="IPR000326">
    <property type="entry name" value="PAP2/HPO"/>
</dbReference>
<keyword evidence="3 7" id="KW-0812">Transmembrane</keyword>
<keyword evidence="10" id="KW-1185">Reference proteome</keyword>
<evidence type="ECO:0000313" key="9">
    <source>
        <dbReference type="EMBL" id="NML64422.1"/>
    </source>
</evidence>
<protein>
    <submittedName>
        <fullName evidence="9">Phosphatase PAP2 family protein</fullName>
    </submittedName>
</protein>
<organism evidence="9 10">
    <name type="scientific">Hymenobacter polaris</name>
    <dbReference type="NCBI Taxonomy" id="2682546"/>
    <lineage>
        <taxon>Bacteria</taxon>
        <taxon>Pseudomonadati</taxon>
        <taxon>Bacteroidota</taxon>
        <taxon>Cytophagia</taxon>
        <taxon>Cytophagales</taxon>
        <taxon>Hymenobacteraceae</taxon>
        <taxon>Hymenobacter</taxon>
    </lineage>
</organism>
<keyword evidence="5 7" id="KW-1133">Transmembrane helix</keyword>
<dbReference type="PANTHER" id="PTHR14969">
    <property type="entry name" value="SPHINGOSINE-1-PHOSPHATE PHOSPHOHYDROLASE"/>
    <property type="match status" value="1"/>
</dbReference>
<evidence type="ECO:0000256" key="3">
    <source>
        <dbReference type="ARBA" id="ARBA00022692"/>
    </source>
</evidence>
<reference evidence="9 10" key="1">
    <citation type="submission" date="2020-04" db="EMBL/GenBank/DDBJ databases">
        <title>Hymenobacter polaris sp. nov., isolated from Arctic soil.</title>
        <authorList>
            <person name="Dahal R.H."/>
        </authorList>
    </citation>
    <scope>NUCLEOTIDE SEQUENCE [LARGE SCALE GENOMIC DNA]</scope>
    <source>
        <strain evidence="9 10">RP-2-7</strain>
    </source>
</reference>
<dbReference type="Proteomes" id="UP000559626">
    <property type="component" value="Unassembled WGS sequence"/>
</dbReference>
<dbReference type="SMART" id="SM00014">
    <property type="entry name" value="acidPPc"/>
    <property type="match status" value="1"/>
</dbReference>
<feature type="transmembrane region" description="Helical" evidence="7">
    <location>
        <begin position="20"/>
        <end position="37"/>
    </location>
</feature>
<proteinExistence type="predicted"/>
<accession>A0A7Y0FL32</accession>
<evidence type="ECO:0000259" key="8">
    <source>
        <dbReference type="SMART" id="SM00014"/>
    </source>
</evidence>
<evidence type="ECO:0000256" key="1">
    <source>
        <dbReference type="ARBA" id="ARBA00004651"/>
    </source>
</evidence>
<comment type="subcellular location">
    <subcellularLocation>
        <location evidence="1">Cell membrane</location>
        <topology evidence="1">Multi-pass membrane protein</topology>
    </subcellularLocation>
</comment>
<keyword evidence="4" id="KW-0378">Hydrolase</keyword>
<evidence type="ECO:0000313" key="10">
    <source>
        <dbReference type="Proteomes" id="UP000559626"/>
    </source>
</evidence>
<evidence type="ECO:0000256" key="2">
    <source>
        <dbReference type="ARBA" id="ARBA00022475"/>
    </source>
</evidence>
<feature type="transmembrane region" description="Helical" evidence="7">
    <location>
        <begin position="211"/>
        <end position="230"/>
    </location>
</feature>
<keyword evidence="6 7" id="KW-0472">Membrane</keyword>